<dbReference type="RefSeq" id="XP_022654757.1">
    <property type="nucleotide sequence ID" value="XM_022799022.1"/>
</dbReference>
<dbReference type="Gene3D" id="1.10.2000.10">
    <property type="entry name" value="Frizzled cysteine-rich domain"/>
    <property type="match status" value="1"/>
</dbReference>
<dbReference type="EnsemblMetazoa" id="XM_022799021">
    <property type="protein sequence ID" value="XP_022654756"/>
    <property type="gene ID" value="LOC111247735"/>
</dbReference>
<dbReference type="AlphaFoldDB" id="A0A7M7JNB1"/>
<dbReference type="PANTHER" id="PTHR24270:SF62">
    <property type="entry name" value="LOW-DENSITY LIPOPROTEIN RECEPTOR-RELATED PROTEIN 2"/>
    <property type="match status" value="1"/>
</dbReference>
<dbReference type="InterPro" id="IPR050685">
    <property type="entry name" value="LDLR"/>
</dbReference>
<comment type="caution">
    <text evidence="10">Lacks conserved residue(s) required for the propagation of feature annotation.</text>
</comment>
<feature type="disulfide bond" evidence="10">
    <location>
        <begin position="321"/>
        <end position="336"/>
    </location>
</feature>
<evidence type="ECO:0000256" key="4">
    <source>
        <dbReference type="ARBA" id="ARBA00022737"/>
    </source>
</evidence>
<dbReference type="InterPro" id="IPR020067">
    <property type="entry name" value="Frizzled_dom"/>
</dbReference>
<feature type="domain" description="FZ" evidence="12">
    <location>
        <begin position="101"/>
        <end position="219"/>
    </location>
</feature>
<feature type="disulfide bond" evidence="10">
    <location>
        <begin position="280"/>
        <end position="295"/>
    </location>
</feature>
<evidence type="ECO:0000313" key="13">
    <source>
        <dbReference type="EnsemblMetazoa" id="XP_022654756"/>
    </source>
</evidence>
<keyword evidence="5" id="KW-0735">Signal-anchor</keyword>
<accession>A0A7M7JNB1</accession>
<keyword evidence="9" id="KW-0325">Glycoprotein</keyword>
<feature type="disulfide bond" evidence="10">
    <location>
        <begin position="361"/>
        <end position="376"/>
    </location>
</feature>
<evidence type="ECO:0000256" key="5">
    <source>
        <dbReference type="ARBA" id="ARBA00022968"/>
    </source>
</evidence>
<evidence type="ECO:0000313" key="14">
    <source>
        <dbReference type="Proteomes" id="UP000594260"/>
    </source>
</evidence>
<dbReference type="GO" id="GO:0016192">
    <property type="term" value="P:vesicle-mediated transport"/>
    <property type="evidence" value="ECO:0007669"/>
    <property type="project" value="UniProtKB-ARBA"/>
</dbReference>
<reference evidence="13" key="1">
    <citation type="submission" date="2021-01" db="UniProtKB">
        <authorList>
            <consortium name="EnsemblMetazoa"/>
        </authorList>
    </citation>
    <scope>IDENTIFICATION</scope>
</reference>
<feature type="disulfide bond" evidence="10">
    <location>
        <begin position="225"/>
        <end position="237"/>
    </location>
</feature>
<dbReference type="CDD" id="cd00112">
    <property type="entry name" value="LDLa"/>
    <property type="match status" value="4"/>
</dbReference>
<dbReference type="SUPFAM" id="SSF63501">
    <property type="entry name" value="Frizzled cysteine-rich domain"/>
    <property type="match status" value="1"/>
</dbReference>
<keyword evidence="2" id="KW-0812">Transmembrane</keyword>
<feature type="disulfide bond" evidence="10">
    <location>
        <begin position="232"/>
        <end position="250"/>
    </location>
</feature>
<dbReference type="PROSITE" id="PS01209">
    <property type="entry name" value="LDLRA_1"/>
    <property type="match status" value="2"/>
</dbReference>
<keyword evidence="7" id="KW-0472">Membrane</keyword>
<protein>
    <recommendedName>
        <fullName evidence="12">FZ domain-containing protein</fullName>
    </recommendedName>
</protein>
<dbReference type="EnsemblMetazoa" id="XM_022799022">
    <property type="protein sequence ID" value="XP_022654757"/>
    <property type="gene ID" value="LOC111247735"/>
</dbReference>
<dbReference type="OrthoDB" id="10006456at2759"/>
<feature type="disulfide bond" evidence="10">
    <location>
        <begin position="244"/>
        <end position="259"/>
    </location>
</feature>
<sequence>MARPTPLQQLLSLSLLWLLSCLSSWLPSLNGQFLLGTFTHPESYTPQRRIPLFPGQLTSVQSKIYRSLHSGAGWRTPNSHFPPAGVLSHRMGIFDEIRNTKKASRCMKRSLSLCRDVLPYKETMFPNLVGDQDIAAMNRSLLFFQYLLKDNCNPRMKQLVCALLEPPCQHGKVTLPCRKFCKVATEGCQKFIPARLSMSKVFDCTRYPDSEDSAVCLNLAKNPSCLPSEFQCPDQSCIPKAWRCDGVRDCAFAADEANCTSCNDEEFQCDFRCIPKTWRCDGEKDCMDGADERGCRPRRECGPDRFQCHDGSGCFPKRWVCDGKAECRDRSDELDCDKRTECTSGDFRCSNGICIPQVWRCDGQHDCKDASDEERCSPAQRLVNLISTNHIHFKKK</sequence>
<evidence type="ECO:0000256" key="2">
    <source>
        <dbReference type="ARBA" id="ARBA00022692"/>
    </source>
</evidence>
<dbReference type="InterPro" id="IPR002172">
    <property type="entry name" value="LDrepeatLR_classA_rpt"/>
</dbReference>
<keyword evidence="8 10" id="KW-1015">Disulfide bond</keyword>
<dbReference type="Pfam" id="PF00057">
    <property type="entry name" value="Ldl_recept_a"/>
    <property type="match status" value="4"/>
</dbReference>
<dbReference type="SMART" id="SM00063">
    <property type="entry name" value="FRI"/>
    <property type="match status" value="1"/>
</dbReference>
<evidence type="ECO:0000259" key="12">
    <source>
        <dbReference type="PROSITE" id="PS50038"/>
    </source>
</evidence>
<dbReference type="Pfam" id="PF01392">
    <property type="entry name" value="Fz"/>
    <property type="match status" value="1"/>
</dbReference>
<dbReference type="PROSITE" id="PS51257">
    <property type="entry name" value="PROKAR_LIPOPROTEIN"/>
    <property type="match status" value="1"/>
</dbReference>
<dbReference type="RefSeq" id="XP_022654756.1">
    <property type="nucleotide sequence ID" value="XM_022799021.1"/>
</dbReference>
<dbReference type="CDD" id="cd07066">
    <property type="entry name" value="CRD_FZ"/>
    <property type="match status" value="1"/>
</dbReference>
<dbReference type="GO" id="GO:0005886">
    <property type="term" value="C:plasma membrane"/>
    <property type="evidence" value="ECO:0007669"/>
    <property type="project" value="UniProtKB-SubCell"/>
</dbReference>
<evidence type="ECO:0000256" key="9">
    <source>
        <dbReference type="ARBA" id="ARBA00023180"/>
    </source>
</evidence>
<dbReference type="PROSITE" id="PS50068">
    <property type="entry name" value="LDLRA_2"/>
    <property type="match status" value="4"/>
</dbReference>
<feature type="chain" id="PRO_5033914407" description="FZ domain-containing protein" evidence="11">
    <location>
        <begin position="32"/>
        <end position="396"/>
    </location>
</feature>
<evidence type="ECO:0000256" key="6">
    <source>
        <dbReference type="ARBA" id="ARBA00022989"/>
    </source>
</evidence>
<dbReference type="Proteomes" id="UP000594260">
    <property type="component" value="Unplaced"/>
</dbReference>
<feature type="disulfide bond" evidence="10">
    <location>
        <begin position="349"/>
        <end position="367"/>
    </location>
</feature>
<keyword evidence="3 11" id="KW-0732">Signal</keyword>
<dbReference type="FunFam" id="4.10.400.10:FF:000034">
    <property type="entry name" value="Low-density lipoprotein receptor-related protein 2"/>
    <property type="match status" value="2"/>
</dbReference>
<comment type="subcellular location">
    <subcellularLocation>
        <location evidence="1">Cell membrane</location>
        <topology evidence="1">Single-pass type II membrane protein</topology>
    </subcellularLocation>
</comment>
<keyword evidence="6" id="KW-1133">Transmembrane helix</keyword>
<dbReference type="InterPro" id="IPR023415">
    <property type="entry name" value="LDLR_class-A_CS"/>
</dbReference>
<evidence type="ECO:0000256" key="8">
    <source>
        <dbReference type="ARBA" id="ARBA00023157"/>
    </source>
</evidence>
<dbReference type="PROSITE" id="PS50038">
    <property type="entry name" value="FZ"/>
    <property type="match status" value="1"/>
</dbReference>
<dbReference type="SMART" id="SM00192">
    <property type="entry name" value="LDLa"/>
    <property type="match status" value="4"/>
</dbReference>
<evidence type="ECO:0000256" key="3">
    <source>
        <dbReference type="ARBA" id="ARBA00022729"/>
    </source>
</evidence>
<feature type="disulfide bond" evidence="10">
    <location>
        <begin position="342"/>
        <end position="354"/>
    </location>
</feature>
<name>A0A7M7JNB1_VARDE</name>
<dbReference type="SUPFAM" id="SSF57424">
    <property type="entry name" value="LDL receptor-like module"/>
    <property type="match status" value="4"/>
</dbReference>
<dbReference type="Gene3D" id="4.10.400.10">
    <property type="entry name" value="Low-density Lipoprotein Receptor"/>
    <property type="match status" value="4"/>
</dbReference>
<evidence type="ECO:0000256" key="11">
    <source>
        <dbReference type="SAM" id="SignalP"/>
    </source>
</evidence>
<organism evidence="13 14">
    <name type="scientific">Varroa destructor</name>
    <name type="common">Honeybee mite</name>
    <dbReference type="NCBI Taxonomy" id="109461"/>
    <lineage>
        <taxon>Eukaryota</taxon>
        <taxon>Metazoa</taxon>
        <taxon>Ecdysozoa</taxon>
        <taxon>Arthropoda</taxon>
        <taxon>Chelicerata</taxon>
        <taxon>Arachnida</taxon>
        <taxon>Acari</taxon>
        <taxon>Parasitiformes</taxon>
        <taxon>Mesostigmata</taxon>
        <taxon>Gamasina</taxon>
        <taxon>Dermanyssoidea</taxon>
        <taxon>Varroidae</taxon>
        <taxon>Varroa</taxon>
    </lineage>
</organism>
<dbReference type="InterPro" id="IPR036055">
    <property type="entry name" value="LDL_receptor-like_sf"/>
</dbReference>
<dbReference type="PRINTS" id="PR00261">
    <property type="entry name" value="LDLRECEPTOR"/>
</dbReference>
<evidence type="ECO:0000256" key="7">
    <source>
        <dbReference type="ARBA" id="ARBA00023136"/>
    </source>
</evidence>
<keyword evidence="4" id="KW-0677">Repeat</keyword>
<evidence type="ECO:0000256" key="10">
    <source>
        <dbReference type="PROSITE-ProRule" id="PRU00124"/>
    </source>
</evidence>
<dbReference type="GeneID" id="111247735"/>
<dbReference type="KEGG" id="vde:111247735"/>
<dbReference type="OMA" id="SHEEFRC"/>
<evidence type="ECO:0000256" key="1">
    <source>
        <dbReference type="ARBA" id="ARBA00004401"/>
    </source>
</evidence>
<dbReference type="PANTHER" id="PTHR24270">
    <property type="entry name" value="LOW-DENSITY LIPOPROTEIN RECEPTOR-RELATED"/>
    <property type="match status" value="1"/>
</dbReference>
<proteinExistence type="predicted"/>
<feature type="signal peptide" evidence="11">
    <location>
        <begin position="1"/>
        <end position="31"/>
    </location>
</feature>
<dbReference type="InterPro" id="IPR036790">
    <property type="entry name" value="Frizzled_dom_sf"/>
</dbReference>
<keyword evidence="14" id="KW-1185">Reference proteome</keyword>
<dbReference type="InParanoid" id="A0A7M7JNB1"/>